<gene>
    <name evidence="3" type="ORF">QBC36DRAFT_317154</name>
</gene>
<dbReference type="InterPro" id="IPR024325">
    <property type="entry name" value="DUF3835"/>
</dbReference>
<dbReference type="Proteomes" id="UP001302321">
    <property type="component" value="Unassembled WGS sequence"/>
</dbReference>
<feature type="region of interest" description="Disordered" evidence="1">
    <location>
        <begin position="598"/>
        <end position="617"/>
    </location>
</feature>
<comment type="caution">
    <text evidence="3">The sequence shown here is derived from an EMBL/GenBank/DDBJ whole genome shotgun (WGS) entry which is preliminary data.</text>
</comment>
<dbReference type="InterPro" id="IPR039553">
    <property type="entry name" value="Prefoldin-like"/>
</dbReference>
<feature type="compositionally biased region" description="Basic and acidic residues" evidence="1">
    <location>
        <begin position="277"/>
        <end position="301"/>
    </location>
</feature>
<protein>
    <submittedName>
        <fullName evidence="3">Prefoldin subunit-domain-containing protein</fullName>
    </submittedName>
</protein>
<feature type="domain" description="DUF3835" evidence="2">
    <location>
        <begin position="498"/>
        <end position="517"/>
    </location>
</feature>
<evidence type="ECO:0000259" key="2">
    <source>
        <dbReference type="Pfam" id="PF12927"/>
    </source>
</evidence>
<feature type="domain" description="DUF3835" evidence="2">
    <location>
        <begin position="552"/>
        <end position="627"/>
    </location>
</feature>
<reference evidence="3" key="1">
    <citation type="journal article" date="2023" name="Mol. Phylogenet. Evol.">
        <title>Genome-scale phylogeny and comparative genomics of the fungal order Sordariales.</title>
        <authorList>
            <person name="Hensen N."/>
            <person name="Bonometti L."/>
            <person name="Westerberg I."/>
            <person name="Brannstrom I.O."/>
            <person name="Guillou S."/>
            <person name="Cros-Aarteil S."/>
            <person name="Calhoun S."/>
            <person name="Haridas S."/>
            <person name="Kuo A."/>
            <person name="Mondo S."/>
            <person name="Pangilinan J."/>
            <person name="Riley R."/>
            <person name="LaButti K."/>
            <person name="Andreopoulos B."/>
            <person name="Lipzen A."/>
            <person name="Chen C."/>
            <person name="Yan M."/>
            <person name="Daum C."/>
            <person name="Ng V."/>
            <person name="Clum A."/>
            <person name="Steindorff A."/>
            <person name="Ohm R.A."/>
            <person name="Martin F."/>
            <person name="Silar P."/>
            <person name="Natvig D.O."/>
            <person name="Lalanne C."/>
            <person name="Gautier V."/>
            <person name="Ament-Velasquez S.L."/>
            <person name="Kruys A."/>
            <person name="Hutchinson M.I."/>
            <person name="Powell A.J."/>
            <person name="Barry K."/>
            <person name="Miller A.N."/>
            <person name="Grigoriev I.V."/>
            <person name="Debuchy R."/>
            <person name="Gladieux P."/>
            <person name="Hiltunen Thoren M."/>
            <person name="Johannesson H."/>
        </authorList>
    </citation>
    <scope>NUCLEOTIDE SEQUENCE</scope>
    <source>
        <strain evidence="3">CBS 892.96</strain>
    </source>
</reference>
<dbReference type="AlphaFoldDB" id="A0AAN6WGR1"/>
<feature type="compositionally biased region" description="Acidic residues" evidence="1">
    <location>
        <begin position="353"/>
        <end position="375"/>
    </location>
</feature>
<sequence length="632" mass="70098">MLRNFPSTFQLFPSLQGPKKNPPTHAMARPKDHLSDLDRHVQLLESKVNQLRASLTHWQQWYLEYSSLKEEVEQLPDPAPVEDLRRIRRDFDGKVLTQKEINEVMGKNDFRDTGKILSLLSHRIDYVEGNLNSLGKLLEAEENRLAAATVIANPDVPNDEETGLPITDIIEELDDDDNVVNYRLQSGGDASAKIMEALKKAGMKEIPETGEDTKKAQEEIETAVKKEKEAPAAKVAAELPATKKKLTPNAVERKPEQKAATSNGESPVAKKAVSFAEDTKPGHPEDEKSVKSFAEQQREQIMKMAQESQSVDMSKAVIPDDESEEDAKLRREMLEYSMTEIGPVVAELTLEEGEFTDDEDWDMDGYDEEDDDEDEMGRSKHSVLSSDYIQRMQELEKKLGVKSAFSAPVEPIRTVPDEGMGRISVVKASAPKVAATTKTPKEKTKALKEKKSVSFATELDIAPTTTTTRPEAPVAPKAPAAPKVNPITDIVEKATDMTVEDELEEPPKRVSRFKKERATGVLPPGPHQLPPTFIHTASAPPPEPTPPEDSTIAPTVVERATPATAAEPDDMDDAMLYQAAAVEYTRMRNQLIQKQGGFIEDPPLNEEGLIANNDGPKKMSRFKAARLTKMQQ</sequence>
<feature type="non-terminal residue" evidence="3">
    <location>
        <position position="1"/>
    </location>
</feature>
<dbReference type="PANTHER" id="PTHR15111:SF0">
    <property type="entry name" value="UNCONVENTIONAL PREFOLDIN RPB5 INTERACTOR 1"/>
    <property type="match status" value="1"/>
</dbReference>
<dbReference type="GO" id="GO:0003682">
    <property type="term" value="F:chromatin binding"/>
    <property type="evidence" value="ECO:0007669"/>
    <property type="project" value="TreeGrafter"/>
</dbReference>
<accession>A0AAN6WGR1</accession>
<dbReference type="Pfam" id="PF13758">
    <property type="entry name" value="Prefoldin_3"/>
    <property type="match status" value="1"/>
</dbReference>
<dbReference type="EMBL" id="MU866084">
    <property type="protein sequence ID" value="KAK4181743.1"/>
    <property type="molecule type" value="Genomic_DNA"/>
</dbReference>
<feature type="region of interest" description="Disordered" evidence="1">
    <location>
        <begin position="353"/>
        <end position="385"/>
    </location>
</feature>
<evidence type="ECO:0000313" key="4">
    <source>
        <dbReference type="Proteomes" id="UP001302321"/>
    </source>
</evidence>
<evidence type="ECO:0000256" key="1">
    <source>
        <dbReference type="SAM" id="MobiDB-lite"/>
    </source>
</evidence>
<dbReference type="GO" id="GO:0000122">
    <property type="term" value="P:negative regulation of transcription by RNA polymerase II"/>
    <property type="evidence" value="ECO:0007669"/>
    <property type="project" value="TreeGrafter"/>
</dbReference>
<feature type="region of interest" description="Disordered" evidence="1">
    <location>
        <begin position="238"/>
        <end position="326"/>
    </location>
</feature>
<reference evidence="3" key="2">
    <citation type="submission" date="2023-05" db="EMBL/GenBank/DDBJ databases">
        <authorList>
            <consortium name="Lawrence Berkeley National Laboratory"/>
            <person name="Steindorff A."/>
            <person name="Hensen N."/>
            <person name="Bonometti L."/>
            <person name="Westerberg I."/>
            <person name="Brannstrom I.O."/>
            <person name="Guillou S."/>
            <person name="Cros-Aarteil S."/>
            <person name="Calhoun S."/>
            <person name="Haridas S."/>
            <person name="Kuo A."/>
            <person name="Mondo S."/>
            <person name="Pangilinan J."/>
            <person name="Riley R."/>
            <person name="Labutti K."/>
            <person name="Andreopoulos B."/>
            <person name="Lipzen A."/>
            <person name="Chen C."/>
            <person name="Yanf M."/>
            <person name="Daum C."/>
            <person name="Ng V."/>
            <person name="Clum A."/>
            <person name="Ohm R."/>
            <person name="Martin F."/>
            <person name="Silar P."/>
            <person name="Natvig D."/>
            <person name="Lalanne C."/>
            <person name="Gautier V."/>
            <person name="Ament-Velasquez S.L."/>
            <person name="Kruys A."/>
            <person name="Hutchinson M.I."/>
            <person name="Powell A.J."/>
            <person name="Barry K."/>
            <person name="Miller A.N."/>
            <person name="Grigoriev I.V."/>
            <person name="Debuchy R."/>
            <person name="Gladieux P."/>
            <person name="Thoren M.H."/>
            <person name="Johannesson H."/>
        </authorList>
    </citation>
    <scope>NUCLEOTIDE SEQUENCE</scope>
    <source>
        <strain evidence="3">CBS 892.96</strain>
    </source>
</reference>
<dbReference type="Pfam" id="PF12927">
    <property type="entry name" value="DUF3835"/>
    <property type="match status" value="2"/>
</dbReference>
<dbReference type="InterPro" id="IPR052255">
    <property type="entry name" value="RNA_pol_II_subunit5-mediator"/>
</dbReference>
<feature type="compositionally biased region" description="Basic and acidic residues" evidence="1">
    <location>
        <begin position="439"/>
        <end position="452"/>
    </location>
</feature>
<proteinExistence type="predicted"/>
<feature type="compositionally biased region" description="Low complexity" evidence="1">
    <location>
        <begin position="464"/>
        <end position="484"/>
    </location>
</feature>
<feature type="region of interest" description="Disordered" evidence="1">
    <location>
        <begin position="430"/>
        <end position="553"/>
    </location>
</feature>
<name>A0AAN6WGR1_9PEZI</name>
<organism evidence="3 4">
    <name type="scientific">Triangularia setosa</name>
    <dbReference type="NCBI Taxonomy" id="2587417"/>
    <lineage>
        <taxon>Eukaryota</taxon>
        <taxon>Fungi</taxon>
        <taxon>Dikarya</taxon>
        <taxon>Ascomycota</taxon>
        <taxon>Pezizomycotina</taxon>
        <taxon>Sordariomycetes</taxon>
        <taxon>Sordariomycetidae</taxon>
        <taxon>Sordariales</taxon>
        <taxon>Podosporaceae</taxon>
        <taxon>Triangularia</taxon>
    </lineage>
</organism>
<dbReference type="GO" id="GO:0019212">
    <property type="term" value="F:phosphatase inhibitor activity"/>
    <property type="evidence" value="ECO:0007669"/>
    <property type="project" value="TreeGrafter"/>
</dbReference>
<dbReference type="GO" id="GO:0003714">
    <property type="term" value="F:transcription corepressor activity"/>
    <property type="evidence" value="ECO:0007669"/>
    <property type="project" value="TreeGrafter"/>
</dbReference>
<dbReference type="PANTHER" id="PTHR15111">
    <property type="entry name" value="RNA POLYMERASE II SUBUNIT 5-MEDIATING PROTEIN NNX3"/>
    <property type="match status" value="1"/>
</dbReference>
<evidence type="ECO:0000313" key="3">
    <source>
        <dbReference type="EMBL" id="KAK4181743.1"/>
    </source>
</evidence>
<keyword evidence="4" id="KW-1185">Reference proteome</keyword>